<dbReference type="Gene3D" id="3.90.870.20">
    <property type="entry name" value="Carbamoyltransferase, C-terminal domain"/>
    <property type="match status" value="1"/>
</dbReference>
<evidence type="ECO:0000259" key="3">
    <source>
        <dbReference type="Pfam" id="PF16861"/>
    </source>
</evidence>
<sequence>MRIISIQEAHDASACVMVDGEIVAAGSEERWTGRKGDYGFPKNAVEFCLDFANIEPNELDKVLLCSYNWNPVLTKVKRNFNFQVADWVKEQHDYWYPTLFKEGVKVNYHNLFSKREDFVYDDFYPMNHLLTGYMDKEEMQEMQNIRRTAVANYLGILEDEIEFVRHEDCHTAYAYFGSHINDYEGRDRDCICLTCEGVGDYSNATYSYFLDDERVEVSNTKDCHLAHIYQYLTLILGMKPNQHEYKVMGLAPYSNKYEKDKSWQVFKDVMDIDEKLCLPTMKDRPKDLYFHFVEALEGHRFDGIAAAVQNLAEYLGRWWVYRIAEKVEKSQLNKIRKLVFSGGVAQNVKMNKVMAETFYLRWPFLTDFSVLPASGDVSLPIGACYFRNHKEGGKNRSLGNVYIGPEVGVDERMFNYNKYEVDKYSDSFSLSHKVADLLVEGNIIARCSGRMEFGHRALGNRSILADPRNPSIVSKLNKAVKMRDFWMPFACTVIRDHRDEYMEKNYDTRIEDRFMTVAFDTTEKGRRELIAGIHPADYTIRPQVLDEEDNPGYHEIIRAFGDITGTYALLNTSLNIHGEPIVRGFDDALRVFTSSGIDYLILDNYLLGKRNE</sequence>
<name>A0A6M3LL15_9ZZZZ</name>
<proteinExistence type="inferred from homology"/>
<dbReference type="EMBL" id="MT143174">
    <property type="protein sequence ID" value="QJA93751.1"/>
    <property type="molecule type" value="Genomic_DNA"/>
</dbReference>
<comment type="similarity">
    <text evidence="1">Belongs to the NodU/CmcH family.</text>
</comment>
<dbReference type="GO" id="GO:0016740">
    <property type="term" value="F:transferase activity"/>
    <property type="evidence" value="ECO:0007669"/>
    <property type="project" value="UniProtKB-KW"/>
</dbReference>
<dbReference type="PANTHER" id="PTHR34847:SF1">
    <property type="entry name" value="NODULATION PROTEIN U"/>
    <property type="match status" value="1"/>
</dbReference>
<feature type="domain" description="Carbamoyltransferase" evidence="2">
    <location>
        <begin position="3"/>
        <end position="383"/>
    </location>
</feature>
<dbReference type="InterPro" id="IPR031730">
    <property type="entry name" value="Carbam_trans_C"/>
</dbReference>
<dbReference type="InterPro" id="IPR043129">
    <property type="entry name" value="ATPase_NBD"/>
</dbReference>
<gene>
    <name evidence="4" type="ORF">MM415B04122_0009</name>
</gene>
<protein>
    <submittedName>
        <fullName evidence="4">Putative carbamoyltransferase</fullName>
    </submittedName>
</protein>
<evidence type="ECO:0000256" key="1">
    <source>
        <dbReference type="ARBA" id="ARBA00006129"/>
    </source>
</evidence>
<organism evidence="4">
    <name type="scientific">viral metagenome</name>
    <dbReference type="NCBI Taxonomy" id="1070528"/>
    <lineage>
        <taxon>unclassified sequences</taxon>
        <taxon>metagenomes</taxon>
        <taxon>organismal metagenomes</taxon>
    </lineage>
</organism>
<feature type="domain" description="Carbamoyltransferase C-terminal" evidence="3">
    <location>
        <begin position="435"/>
        <end position="608"/>
    </location>
</feature>
<dbReference type="InterPro" id="IPR038152">
    <property type="entry name" value="Carbam_trans_C_sf"/>
</dbReference>
<dbReference type="SUPFAM" id="SSF53067">
    <property type="entry name" value="Actin-like ATPase domain"/>
    <property type="match status" value="1"/>
</dbReference>
<dbReference type="Gene3D" id="3.30.420.40">
    <property type="match status" value="2"/>
</dbReference>
<accession>A0A6M3LL15</accession>
<dbReference type="CDD" id="cd24100">
    <property type="entry name" value="ASKHA_NBD_MJ1051-like_N"/>
    <property type="match status" value="1"/>
</dbReference>
<dbReference type="InterPro" id="IPR003696">
    <property type="entry name" value="Carbtransf_dom"/>
</dbReference>
<keyword evidence="4" id="KW-0808">Transferase</keyword>
<dbReference type="PANTHER" id="PTHR34847">
    <property type="entry name" value="NODULATION PROTEIN U"/>
    <property type="match status" value="1"/>
</dbReference>
<dbReference type="InterPro" id="IPR051338">
    <property type="entry name" value="NodU/CmcH_Carbamoyltrnsfr"/>
</dbReference>
<evidence type="ECO:0000259" key="2">
    <source>
        <dbReference type="Pfam" id="PF02543"/>
    </source>
</evidence>
<dbReference type="Pfam" id="PF02543">
    <property type="entry name" value="Carbam_trans_N"/>
    <property type="match status" value="1"/>
</dbReference>
<dbReference type="Pfam" id="PF16861">
    <property type="entry name" value="Carbam_trans_C"/>
    <property type="match status" value="1"/>
</dbReference>
<dbReference type="AlphaFoldDB" id="A0A6M3LL15"/>
<evidence type="ECO:0000313" key="4">
    <source>
        <dbReference type="EMBL" id="QJA93751.1"/>
    </source>
</evidence>
<reference evidence="4" key="1">
    <citation type="submission" date="2020-03" db="EMBL/GenBank/DDBJ databases">
        <title>The deep terrestrial virosphere.</title>
        <authorList>
            <person name="Holmfeldt K."/>
            <person name="Nilsson E."/>
            <person name="Simone D."/>
            <person name="Lopez-Fernandez M."/>
            <person name="Wu X."/>
            <person name="de Brujin I."/>
            <person name="Lundin D."/>
            <person name="Andersson A."/>
            <person name="Bertilsson S."/>
            <person name="Dopson M."/>
        </authorList>
    </citation>
    <scope>NUCLEOTIDE SEQUENCE</scope>
    <source>
        <strain evidence="4">MM415B04122</strain>
    </source>
</reference>